<dbReference type="Pfam" id="PF08761">
    <property type="entry name" value="dUTPase_2"/>
    <property type="match status" value="1"/>
</dbReference>
<dbReference type="PIRSF" id="PIRSF030140">
    <property type="entry name" value="UCP030140"/>
    <property type="match status" value="1"/>
</dbReference>
<organism evidence="1 2">
    <name type="scientific">Priestia megaterium (strain ATCC 14581 / DSM 32 / CCUG 1817 / JCM 2506 / NBRC 15308 / NCIMB 9376 / NCTC 10342 / NRRL B-14308 / VKM B-512 / Ford 19)</name>
    <name type="common">Bacillus megaterium</name>
    <dbReference type="NCBI Taxonomy" id="1348623"/>
    <lineage>
        <taxon>Bacteria</taxon>
        <taxon>Bacillati</taxon>
        <taxon>Bacillota</taxon>
        <taxon>Bacilli</taxon>
        <taxon>Bacillales</taxon>
        <taxon>Bacillaceae</taxon>
        <taxon>Priestia</taxon>
    </lineage>
</organism>
<dbReference type="KEGG" id="bmeg:BG04_1738"/>
<dbReference type="Proteomes" id="UP000031829">
    <property type="component" value="Chromosome"/>
</dbReference>
<dbReference type="CDD" id="cd11527">
    <property type="entry name" value="NTP-PPase_dUTPase"/>
    <property type="match status" value="1"/>
</dbReference>
<dbReference type="HOGENOM" id="CLU_105318_0_0_9"/>
<dbReference type="RefSeq" id="WP_034648685.1">
    <property type="nucleotide sequence ID" value="NZ_BCVB01000008.1"/>
</dbReference>
<protein>
    <submittedName>
        <fullName evidence="1">dUTPase family protein</fullName>
    </submittedName>
</protein>
<dbReference type="EMBL" id="CP009920">
    <property type="protein sequence ID" value="AJI25512.1"/>
    <property type="molecule type" value="Genomic_DNA"/>
</dbReference>
<evidence type="ECO:0000313" key="1">
    <source>
        <dbReference type="EMBL" id="AJI25512.1"/>
    </source>
</evidence>
<dbReference type="SUPFAM" id="SSF101386">
    <property type="entry name" value="all-alpha NTP pyrophosphatases"/>
    <property type="match status" value="1"/>
</dbReference>
<dbReference type="InterPro" id="IPR016947">
    <property type="entry name" value="UCP030140"/>
</dbReference>
<dbReference type="AlphaFoldDB" id="A0A0B6AWN5"/>
<accession>A0A0B6AWN5</accession>
<dbReference type="InterPro" id="IPR014871">
    <property type="entry name" value="dUTPase/dCTP_pyrophosphatase"/>
</dbReference>
<reference evidence="1 2" key="1">
    <citation type="journal article" date="2015" name="Genome Announc.">
        <title>Complete genome sequences for 35 biothreat assay-relevant bacillus species.</title>
        <authorList>
            <person name="Johnson S.L."/>
            <person name="Daligault H.E."/>
            <person name="Davenport K.W."/>
            <person name="Jaissle J."/>
            <person name="Frey K.G."/>
            <person name="Ladner J.T."/>
            <person name="Broomall S.M."/>
            <person name="Bishop-Lilly K.A."/>
            <person name="Bruce D.C."/>
            <person name="Gibbons H.S."/>
            <person name="Coyne S.R."/>
            <person name="Lo C.C."/>
            <person name="Meincke L."/>
            <person name="Munk A.C."/>
            <person name="Koroleva G.I."/>
            <person name="Rosenzweig C.N."/>
            <person name="Palacios G.F."/>
            <person name="Redden C.L."/>
            <person name="Minogue T.D."/>
            <person name="Chain P.S."/>
        </authorList>
    </citation>
    <scope>NUCLEOTIDE SEQUENCE [LARGE SCALE GENOMIC DNA]</scope>
    <source>
        <strain evidence="2">ATCC 14581 / DSM 32 / JCM 2506 / NBRC 15308 / NCIMB 9376 / NCTC 10342 / NRRL B-14308 / VKM B-512</strain>
    </source>
</reference>
<name>A0A0B6AWN5_PRIM2</name>
<sequence length="162" mass="18749">MNLQQLFTMQRQLDQHIEDKHELQKEDLIPRKLLALLVEMGELANETRCFKFWSVKPPAEDAVILEEFVDGVHFILSLGIEKGYDDLTELPNAKASDSKTAQFLQVFAQVAAFEQDQSKENYVDMFVSYMTLGDMFGFSAEHIEKAYISKNEVNFKRQEQGY</sequence>
<gene>
    <name evidence="1" type="ORF">BG04_1738</name>
</gene>
<dbReference type="GeneID" id="93645204"/>
<dbReference type="Gene3D" id="1.10.4010.10">
    <property type="entry name" value="Type II deoxyuridine triphosphatase"/>
    <property type="match status" value="1"/>
</dbReference>
<proteinExistence type="predicted"/>
<evidence type="ECO:0000313" key="2">
    <source>
        <dbReference type="Proteomes" id="UP000031829"/>
    </source>
</evidence>